<accession>A0A3B5PUX8</accession>
<dbReference type="STRING" id="8083.ENSXMAP00000022372"/>
<dbReference type="GeneTree" id="ENSGT01110000268073"/>
<reference evidence="2" key="2">
    <citation type="journal article" date="2013" name="Nat. Genet.">
        <title>The genome of the platyfish, Xiphophorus maculatus, provides insights into evolutionary adaptation and several complex traits.</title>
        <authorList>
            <person name="Schartl M."/>
            <person name="Walter R.B."/>
            <person name="Shen Y."/>
            <person name="Garcia T."/>
            <person name="Catchen J."/>
            <person name="Amores A."/>
            <person name="Braasch I."/>
            <person name="Chalopin D."/>
            <person name="Volff J.N."/>
            <person name="Lesch K.P."/>
            <person name="Bisazza A."/>
            <person name="Minx P."/>
            <person name="Hillier L."/>
            <person name="Wilson R.K."/>
            <person name="Fuerstenberg S."/>
            <person name="Boore J."/>
            <person name="Searle S."/>
            <person name="Postlethwait J.H."/>
            <person name="Warren W.C."/>
        </authorList>
    </citation>
    <scope>NUCLEOTIDE SEQUENCE [LARGE SCALE GENOMIC DNA]</scope>
    <source>
        <strain evidence="2">JP 163 A</strain>
    </source>
</reference>
<evidence type="ECO:0008006" key="3">
    <source>
        <dbReference type="Google" id="ProtNLM"/>
    </source>
</evidence>
<dbReference type="Proteomes" id="UP000002852">
    <property type="component" value="Unassembled WGS sequence"/>
</dbReference>
<dbReference type="InParanoid" id="A0A3B5PUX8"/>
<evidence type="ECO:0000313" key="1">
    <source>
        <dbReference type="Ensembl" id="ENSXMAP00000022372.1"/>
    </source>
</evidence>
<dbReference type="InterPro" id="IPR009079">
    <property type="entry name" value="4_helix_cytokine-like_core"/>
</dbReference>
<reference evidence="2" key="1">
    <citation type="submission" date="2012-01" db="EMBL/GenBank/DDBJ databases">
        <authorList>
            <person name="Walter R."/>
            <person name="Schartl M."/>
            <person name="Warren W."/>
        </authorList>
    </citation>
    <scope>NUCLEOTIDE SEQUENCE [LARGE SCALE GENOMIC DNA]</scope>
    <source>
        <strain evidence="2">JP 163 A</strain>
    </source>
</reference>
<evidence type="ECO:0000313" key="2">
    <source>
        <dbReference type="Proteomes" id="UP000002852"/>
    </source>
</evidence>
<dbReference type="Ensembl" id="ENSXMAT00000028522.1">
    <property type="protein sequence ID" value="ENSXMAP00000022372.1"/>
    <property type="gene ID" value="ENSXMAG00000026040.1"/>
</dbReference>
<reference evidence="1" key="4">
    <citation type="submission" date="2025-09" db="UniProtKB">
        <authorList>
            <consortium name="Ensembl"/>
        </authorList>
    </citation>
    <scope>IDENTIFICATION</scope>
    <source>
        <strain evidence="1">JP 163 A</strain>
    </source>
</reference>
<dbReference type="OMA" id="RQGHCSE"/>
<name>A0A3B5PUX8_XIPMA</name>
<protein>
    <recommendedName>
        <fullName evidence="3">Leptin</fullName>
    </recommendedName>
</protein>
<sequence length="174" mass="19441">MFFYIQKSTITMDSTLVALFFLFHVLSVGTGNPLPDAKNTIEPIIKTLMVRLNAFQALPTLGVNPPEEPEGFSSIVAAMNGYNNLISENLLNVAQVKTDISRLTNAINRKLMDCTEKNPKLTLPVHLQQLQNEWEQDPERHAEAISLAALNGVREILKLLQNQIHRIASCCKTD</sequence>
<proteinExistence type="predicted"/>
<organism evidence="1 2">
    <name type="scientific">Xiphophorus maculatus</name>
    <name type="common">Southern platyfish</name>
    <name type="synonym">Platypoecilus maculatus</name>
    <dbReference type="NCBI Taxonomy" id="8083"/>
    <lineage>
        <taxon>Eukaryota</taxon>
        <taxon>Metazoa</taxon>
        <taxon>Chordata</taxon>
        <taxon>Craniata</taxon>
        <taxon>Vertebrata</taxon>
        <taxon>Euteleostomi</taxon>
        <taxon>Actinopterygii</taxon>
        <taxon>Neopterygii</taxon>
        <taxon>Teleostei</taxon>
        <taxon>Neoteleostei</taxon>
        <taxon>Acanthomorphata</taxon>
        <taxon>Ovalentaria</taxon>
        <taxon>Atherinomorphae</taxon>
        <taxon>Cyprinodontiformes</taxon>
        <taxon>Poeciliidae</taxon>
        <taxon>Poeciliinae</taxon>
        <taxon>Xiphophorus</taxon>
    </lineage>
</organism>
<reference evidence="1" key="3">
    <citation type="submission" date="2025-08" db="UniProtKB">
        <authorList>
            <consortium name="Ensembl"/>
        </authorList>
    </citation>
    <scope>IDENTIFICATION</scope>
    <source>
        <strain evidence="1">JP 163 A</strain>
    </source>
</reference>
<keyword evidence="2" id="KW-1185">Reference proteome</keyword>
<dbReference type="AlphaFoldDB" id="A0A3B5PUX8"/>
<dbReference type="Gene3D" id="1.20.1250.10">
    <property type="match status" value="1"/>
</dbReference>